<organism evidence="2 3">
    <name type="scientific">Gordonia jinghuaiqii</name>
    <dbReference type="NCBI Taxonomy" id="2758710"/>
    <lineage>
        <taxon>Bacteria</taxon>
        <taxon>Bacillati</taxon>
        <taxon>Actinomycetota</taxon>
        <taxon>Actinomycetes</taxon>
        <taxon>Mycobacteriales</taxon>
        <taxon>Gordoniaceae</taxon>
        <taxon>Gordonia</taxon>
    </lineage>
</organism>
<keyword evidence="3" id="KW-1185">Reference proteome</keyword>
<dbReference type="AlphaFoldDB" id="A0A7D7R1Z4"/>
<dbReference type="Proteomes" id="UP000515663">
    <property type="component" value="Chromosome"/>
</dbReference>
<protein>
    <submittedName>
        <fullName evidence="2">Lipid-transfer protein</fullName>
    </submittedName>
</protein>
<dbReference type="InterPro" id="IPR002155">
    <property type="entry name" value="Thiolase"/>
</dbReference>
<dbReference type="GO" id="GO:0016747">
    <property type="term" value="F:acyltransferase activity, transferring groups other than amino-acyl groups"/>
    <property type="evidence" value="ECO:0007669"/>
    <property type="project" value="InterPro"/>
</dbReference>
<dbReference type="PIRSF" id="PIRSF000429">
    <property type="entry name" value="Ac-CoA_Ac_transf"/>
    <property type="match status" value="1"/>
</dbReference>
<dbReference type="RefSeq" id="WP_219849753.1">
    <property type="nucleotide sequence ID" value="NZ_CP059491.1"/>
</dbReference>
<proteinExistence type="predicted"/>
<dbReference type="InterPro" id="IPR016039">
    <property type="entry name" value="Thiolase-like"/>
</dbReference>
<dbReference type="Pfam" id="PF22691">
    <property type="entry name" value="Thiolase_C_1"/>
    <property type="match status" value="1"/>
</dbReference>
<evidence type="ECO:0000313" key="3">
    <source>
        <dbReference type="Proteomes" id="UP000515663"/>
    </source>
</evidence>
<name>A0A7D7R1Z4_9ACTN</name>
<dbReference type="EMBL" id="CP059491">
    <property type="protein sequence ID" value="QMT00812.1"/>
    <property type="molecule type" value="Genomic_DNA"/>
</dbReference>
<gene>
    <name evidence="2" type="ORF">H1R19_18295</name>
</gene>
<dbReference type="CDD" id="cd00829">
    <property type="entry name" value="SCP-x_thiolase"/>
    <property type="match status" value="1"/>
</dbReference>
<dbReference type="SUPFAM" id="SSF53901">
    <property type="entry name" value="Thiolase-like"/>
    <property type="match status" value="2"/>
</dbReference>
<dbReference type="PANTHER" id="PTHR42870:SF1">
    <property type="entry name" value="NON-SPECIFIC LIPID-TRANSFER PROTEIN-LIKE 2"/>
    <property type="match status" value="1"/>
</dbReference>
<dbReference type="KEGG" id="gji:H1R19_18295"/>
<dbReference type="PANTHER" id="PTHR42870">
    <property type="entry name" value="ACETYL-COA C-ACETYLTRANSFERASE"/>
    <property type="match status" value="1"/>
</dbReference>
<sequence length="396" mass="40793">MSAWKPGACAIVGIGATEFSSDSGRGVLTLAAEASRAALDDAGLTPADVDGIVRCDMDDVSAPALAHVLGVGDIDYWGENGPGGSGPAAMIGQAVAAISAGLATTVLVYRSLNGRSGKRFGLGAGEAVAAGGNSTFEEFFAPYGMQTPGQFFAMVARRYAHDHGLDDDRLSRGLGGFAVGCRTHANANPDAVFAGRPMTIDAYLDSRMLADPLRLFDFCLETDGGCAVVVTTAERARDLRGVPAAIAGVAQATGSHVQPGMMYPVLMRPDITAWPSRECAAKLYDRSGIGPDDVDVAQIYDCFTITALLQLEDYGLAAPGEAVDRCATGQFGPGGRLPVNTAGGNLSEGYIHGLNHVLEGVRQIRGTSTSQRKGARVSLVTSAPPPGASALMLVAS</sequence>
<feature type="domain" description="Thiolase C-terminal" evidence="1">
    <location>
        <begin position="266"/>
        <end position="384"/>
    </location>
</feature>
<dbReference type="InterPro" id="IPR055140">
    <property type="entry name" value="Thiolase_C_2"/>
</dbReference>
<accession>A0A7D7R1Z4</accession>
<reference evidence="3" key="1">
    <citation type="submission" date="2020-07" db="EMBL/GenBank/DDBJ databases">
        <title>novel species isolated from the respiratory tract of Marmot.</title>
        <authorList>
            <person name="Zhang G."/>
        </authorList>
    </citation>
    <scope>NUCLEOTIDE SEQUENCE [LARGE SCALE GENOMIC DNA]</scope>
    <source>
        <strain evidence="3">686</strain>
    </source>
</reference>
<evidence type="ECO:0000259" key="1">
    <source>
        <dbReference type="Pfam" id="PF22691"/>
    </source>
</evidence>
<evidence type="ECO:0000313" key="2">
    <source>
        <dbReference type="EMBL" id="QMT00812.1"/>
    </source>
</evidence>
<dbReference type="Gene3D" id="3.40.47.10">
    <property type="match status" value="1"/>
</dbReference>